<feature type="transmembrane region" description="Helical" evidence="1">
    <location>
        <begin position="98"/>
        <end position="119"/>
    </location>
</feature>
<proteinExistence type="predicted"/>
<keyword evidence="1" id="KW-0812">Transmembrane</keyword>
<keyword evidence="3" id="KW-1185">Reference proteome</keyword>
<protein>
    <submittedName>
        <fullName evidence="2">Uncharacterized protein</fullName>
    </submittedName>
</protein>
<accession>A0A8J3U7T6</accession>
<dbReference type="Proteomes" id="UP000622547">
    <property type="component" value="Unassembled WGS sequence"/>
</dbReference>
<keyword evidence="1" id="KW-0472">Membrane</keyword>
<name>A0A8J3U7T6_9ACTN</name>
<evidence type="ECO:0000313" key="2">
    <source>
        <dbReference type="EMBL" id="GII39641.1"/>
    </source>
</evidence>
<comment type="caution">
    <text evidence="2">The sequence shown here is derived from an EMBL/GenBank/DDBJ whole genome shotgun (WGS) entry which is preliminary data.</text>
</comment>
<evidence type="ECO:0000256" key="1">
    <source>
        <dbReference type="SAM" id="Phobius"/>
    </source>
</evidence>
<reference evidence="2 3" key="1">
    <citation type="submission" date="2021-01" db="EMBL/GenBank/DDBJ databases">
        <title>Whole genome shotgun sequence of Planotetraspora phitsanulokensis NBRC 104273.</title>
        <authorList>
            <person name="Komaki H."/>
            <person name="Tamura T."/>
        </authorList>
    </citation>
    <scope>NUCLEOTIDE SEQUENCE [LARGE SCALE GENOMIC DNA]</scope>
    <source>
        <strain evidence="2 3">NBRC 104273</strain>
    </source>
</reference>
<gene>
    <name evidence="2" type="ORF">Pph01_46440</name>
</gene>
<evidence type="ECO:0000313" key="3">
    <source>
        <dbReference type="Proteomes" id="UP000622547"/>
    </source>
</evidence>
<dbReference type="EMBL" id="BOOP01000021">
    <property type="protein sequence ID" value="GII39641.1"/>
    <property type="molecule type" value="Genomic_DNA"/>
</dbReference>
<feature type="transmembrane region" description="Helical" evidence="1">
    <location>
        <begin position="49"/>
        <end position="67"/>
    </location>
</feature>
<organism evidence="2 3">
    <name type="scientific">Planotetraspora phitsanulokensis</name>
    <dbReference type="NCBI Taxonomy" id="575192"/>
    <lineage>
        <taxon>Bacteria</taxon>
        <taxon>Bacillati</taxon>
        <taxon>Actinomycetota</taxon>
        <taxon>Actinomycetes</taxon>
        <taxon>Streptosporangiales</taxon>
        <taxon>Streptosporangiaceae</taxon>
        <taxon>Planotetraspora</taxon>
    </lineage>
</organism>
<feature type="transmembrane region" description="Helical" evidence="1">
    <location>
        <begin position="74"/>
        <end position="92"/>
    </location>
</feature>
<keyword evidence="1" id="KW-1133">Transmembrane helix</keyword>
<sequence>MRATLRPVVDPSLPAADRGLLESAVGELTPAGAPPPTAPRWGGRTRGDAVAAVQLATLCGFLPVVGASFLLGRVGLALGTIAQAGLLSVWWWGGLGYFLLAGTVLQAASWVLIFILGCGEDEKAELARRHHGRYYVDADFGTSRLRPFVGVSLLAQMQRAQASITTVVASEVNAAGLLDDTANAVTLPQQEWEIAQALAELTRIARQVRKTLGDGKPSPQVTEILEPQRQALKTSADALVLRVNALERYAQYAQSADEAYREWRRVQELEELNDDTRDILARTVRDELAVAEIDELAERSGLLQLRRTVEEARQAGQGLALPTAERA</sequence>
<dbReference type="AlphaFoldDB" id="A0A8J3U7T6"/>